<dbReference type="RefSeq" id="XP_068348026.1">
    <property type="nucleotide sequence ID" value="XM_068495687.1"/>
</dbReference>
<sequence length="435" mass="50963">MLSDETGDQSDISKKFAEELNSKPEFKEYLSLEDQKHMLNQEQYLKTLGELTNYFHFQILAMPPHMESFSSQLLTIVSHDNLVIHQLLFVEKEIYDLSCEIHKSNADNFNSFLEFLASLVTKYTIFPITINSKKIIADFQSDPWNLKALRAHRKTLFDSSTHQRKRLVPSSKLFQKIVSFLAPKIPGKSLNFPIHCYQNIFDATVSQNDFIFYFEIQSLVNSLDKFEPNEYINELLEICDRFTQFYELKQKSSRKVIFILLIRFVFDEVYPMNHYFQNEVFDIITPLSKFTFLKLQLPLDYFPPDTKPRNTPRKILREDKHWVQAINALEEAQFHTNPVDILNCFYRSILAIQHAANFYSHSKIDIGSIELIFKLFVAVALASDIPELKNLSHFANDFILDGSLSEELLYTRAILIASTNYMIDLCEKEKRKYDC</sequence>
<dbReference type="GeneID" id="94830391"/>
<name>A0A1J4J876_9EUKA</name>
<comment type="caution">
    <text evidence="1">The sequence shown here is derived from an EMBL/GenBank/DDBJ whole genome shotgun (WGS) entry which is preliminary data.</text>
</comment>
<dbReference type="EMBL" id="MLAK01001282">
    <property type="protein sequence ID" value="OHS94889.1"/>
    <property type="molecule type" value="Genomic_DNA"/>
</dbReference>
<evidence type="ECO:0000313" key="2">
    <source>
        <dbReference type="Proteomes" id="UP000179807"/>
    </source>
</evidence>
<dbReference type="InterPro" id="IPR037191">
    <property type="entry name" value="VPS9_dom_sf"/>
</dbReference>
<evidence type="ECO:0000313" key="1">
    <source>
        <dbReference type="EMBL" id="OHS94889.1"/>
    </source>
</evidence>
<keyword evidence="2" id="KW-1185">Reference proteome</keyword>
<dbReference type="VEuPathDB" id="TrichDB:TRFO_10829"/>
<protein>
    <recommendedName>
        <fullName evidence="3">VPS9 domain-containing protein</fullName>
    </recommendedName>
</protein>
<dbReference type="Proteomes" id="UP000179807">
    <property type="component" value="Unassembled WGS sequence"/>
</dbReference>
<accession>A0A1J4J876</accession>
<reference evidence="1" key="1">
    <citation type="submission" date="2016-10" db="EMBL/GenBank/DDBJ databases">
        <authorList>
            <person name="Benchimol M."/>
            <person name="Almeida L.G."/>
            <person name="Vasconcelos A.T."/>
            <person name="Perreira-Neves A."/>
            <person name="Rosa I.A."/>
            <person name="Tasca T."/>
            <person name="Bogo M.R."/>
            <person name="de Souza W."/>
        </authorList>
    </citation>
    <scope>NUCLEOTIDE SEQUENCE [LARGE SCALE GENOMIC DNA]</scope>
    <source>
        <strain evidence="1">K</strain>
    </source>
</reference>
<dbReference type="AlphaFoldDB" id="A0A1J4J876"/>
<gene>
    <name evidence="1" type="ORF">TRFO_10829</name>
</gene>
<proteinExistence type="predicted"/>
<dbReference type="Gene3D" id="1.20.1050.80">
    <property type="entry name" value="VPS9 domain"/>
    <property type="match status" value="1"/>
</dbReference>
<organism evidence="1 2">
    <name type="scientific">Tritrichomonas foetus</name>
    <dbReference type="NCBI Taxonomy" id="1144522"/>
    <lineage>
        <taxon>Eukaryota</taxon>
        <taxon>Metamonada</taxon>
        <taxon>Parabasalia</taxon>
        <taxon>Tritrichomonadida</taxon>
        <taxon>Tritrichomonadidae</taxon>
        <taxon>Tritrichomonas</taxon>
    </lineage>
</organism>
<evidence type="ECO:0008006" key="3">
    <source>
        <dbReference type="Google" id="ProtNLM"/>
    </source>
</evidence>